<organism evidence="2 3">
    <name type="scientific">Lineolata rhizophorae</name>
    <dbReference type="NCBI Taxonomy" id="578093"/>
    <lineage>
        <taxon>Eukaryota</taxon>
        <taxon>Fungi</taxon>
        <taxon>Dikarya</taxon>
        <taxon>Ascomycota</taxon>
        <taxon>Pezizomycotina</taxon>
        <taxon>Dothideomycetes</taxon>
        <taxon>Dothideomycetes incertae sedis</taxon>
        <taxon>Lineolatales</taxon>
        <taxon>Lineolataceae</taxon>
        <taxon>Lineolata</taxon>
    </lineage>
</organism>
<dbReference type="EMBL" id="MU001673">
    <property type="protein sequence ID" value="KAF2460717.1"/>
    <property type="molecule type" value="Genomic_DNA"/>
</dbReference>
<keyword evidence="1" id="KW-0732">Signal</keyword>
<feature type="signal peptide" evidence="1">
    <location>
        <begin position="1"/>
        <end position="23"/>
    </location>
</feature>
<protein>
    <recommendedName>
        <fullName evidence="4">Secreted protein</fullName>
    </recommendedName>
</protein>
<evidence type="ECO:0000256" key="1">
    <source>
        <dbReference type="SAM" id="SignalP"/>
    </source>
</evidence>
<evidence type="ECO:0000313" key="2">
    <source>
        <dbReference type="EMBL" id="KAF2460717.1"/>
    </source>
</evidence>
<gene>
    <name evidence="2" type="ORF">BDY21DRAFT_336221</name>
</gene>
<accession>A0A6A6PAB1</accession>
<evidence type="ECO:0008006" key="4">
    <source>
        <dbReference type="Google" id="ProtNLM"/>
    </source>
</evidence>
<keyword evidence="3" id="KW-1185">Reference proteome</keyword>
<dbReference type="AlphaFoldDB" id="A0A6A6PAB1"/>
<feature type="chain" id="PRO_5025548674" description="Secreted protein" evidence="1">
    <location>
        <begin position="24"/>
        <end position="98"/>
    </location>
</feature>
<proteinExistence type="predicted"/>
<name>A0A6A6PAB1_9PEZI</name>
<sequence length="98" mass="10942">MFWRRCLAHVVSTGLLDTMHVECLGFPGAVDWAVGSPSCVYPRGRQTNECLTAWPSSRRDLYVPAVSRTSAYVGRGPLHHGRGYPCRMRFQVPGPTFC</sequence>
<dbReference type="Proteomes" id="UP000799766">
    <property type="component" value="Unassembled WGS sequence"/>
</dbReference>
<evidence type="ECO:0000313" key="3">
    <source>
        <dbReference type="Proteomes" id="UP000799766"/>
    </source>
</evidence>
<reference evidence="2" key="1">
    <citation type="journal article" date="2020" name="Stud. Mycol.">
        <title>101 Dothideomycetes genomes: a test case for predicting lifestyles and emergence of pathogens.</title>
        <authorList>
            <person name="Haridas S."/>
            <person name="Albert R."/>
            <person name="Binder M."/>
            <person name="Bloem J."/>
            <person name="Labutti K."/>
            <person name="Salamov A."/>
            <person name="Andreopoulos B."/>
            <person name="Baker S."/>
            <person name="Barry K."/>
            <person name="Bills G."/>
            <person name="Bluhm B."/>
            <person name="Cannon C."/>
            <person name="Castanera R."/>
            <person name="Culley D."/>
            <person name="Daum C."/>
            <person name="Ezra D."/>
            <person name="Gonzalez J."/>
            <person name="Henrissat B."/>
            <person name="Kuo A."/>
            <person name="Liang C."/>
            <person name="Lipzen A."/>
            <person name="Lutzoni F."/>
            <person name="Magnuson J."/>
            <person name="Mondo S."/>
            <person name="Nolan M."/>
            <person name="Ohm R."/>
            <person name="Pangilinan J."/>
            <person name="Park H.-J."/>
            <person name="Ramirez L."/>
            <person name="Alfaro M."/>
            <person name="Sun H."/>
            <person name="Tritt A."/>
            <person name="Yoshinaga Y."/>
            <person name="Zwiers L.-H."/>
            <person name="Turgeon B."/>
            <person name="Goodwin S."/>
            <person name="Spatafora J."/>
            <person name="Crous P."/>
            <person name="Grigoriev I."/>
        </authorList>
    </citation>
    <scope>NUCLEOTIDE SEQUENCE</scope>
    <source>
        <strain evidence="2">ATCC 16933</strain>
    </source>
</reference>